<evidence type="ECO:0000256" key="8">
    <source>
        <dbReference type="ARBA" id="ARBA00048169"/>
    </source>
</evidence>
<evidence type="ECO:0000256" key="9">
    <source>
        <dbReference type="NCBIfam" id="TIGR00212"/>
    </source>
</evidence>
<dbReference type="Proteomes" id="UP000231343">
    <property type="component" value="Unassembled WGS sequence"/>
</dbReference>
<evidence type="ECO:0000256" key="1">
    <source>
        <dbReference type="ARBA" id="ARBA00001916"/>
    </source>
</evidence>
<dbReference type="SUPFAM" id="SSF53850">
    <property type="entry name" value="Periplasmic binding protein-like II"/>
    <property type="match status" value="1"/>
</dbReference>
<dbReference type="InterPro" id="IPR022417">
    <property type="entry name" value="Porphobilin_deaminase_N"/>
</dbReference>
<comment type="catalytic activity">
    <reaction evidence="8">
        <text>4 porphobilinogen + H2O = hydroxymethylbilane + 4 NH4(+)</text>
        <dbReference type="Rhea" id="RHEA:13185"/>
        <dbReference type="ChEBI" id="CHEBI:15377"/>
        <dbReference type="ChEBI" id="CHEBI:28938"/>
        <dbReference type="ChEBI" id="CHEBI:57845"/>
        <dbReference type="ChEBI" id="CHEBI:58126"/>
        <dbReference type="EC" id="2.5.1.61"/>
    </reaction>
</comment>
<dbReference type="PANTHER" id="PTHR11557">
    <property type="entry name" value="PORPHOBILINOGEN DEAMINASE"/>
    <property type="match status" value="1"/>
</dbReference>
<dbReference type="PANTHER" id="PTHR11557:SF0">
    <property type="entry name" value="PORPHOBILINOGEN DEAMINASE"/>
    <property type="match status" value="1"/>
</dbReference>
<comment type="similarity">
    <text evidence="3">Belongs to the HMBS family.</text>
</comment>
<dbReference type="EC" id="2.5.1.61" evidence="5 9"/>
<keyword evidence="7" id="KW-0627">Porphyrin biosynthesis</keyword>
<evidence type="ECO:0000259" key="10">
    <source>
        <dbReference type="Pfam" id="PF01379"/>
    </source>
</evidence>
<dbReference type="EMBL" id="PEYM01000131">
    <property type="protein sequence ID" value="PIS28461.1"/>
    <property type="molecule type" value="Genomic_DNA"/>
</dbReference>
<organism evidence="11 12">
    <name type="scientific">Candidatus Saganbacteria bacterium CG08_land_8_20_14_0_20_45_16</name>
    <dbReference type="NCBI Taxonomy" id="2014293"/>
    <lineage>
        <taxon>Bacteria</taxon>
        <taxon>Bacillati</taxon>
        <taxon>Saganbacteria</taxon>
    </lineage>
</organism>
<dbReference type="FunFam" id="3.40.190.10:FF:000005">
    <property type="entry name" value="Porphobilinogen deaminase"/>
    <property type="match status" value="1"/>
</dbReference>
<evidence type="ECO:0000256" key="6">
    <source>
        <dbReference type="ARBA" id="ARBA00022679"/>
    </source>
</evidence>
<feature type="domain" description="Porphobilinogen deaminase N-terminal" evidence="10">
    <location>
        <begin position="5"/>
        <end position="205"/>
    </location>
</feature>
<dbReference type="Pfam" id="PF01379">
    <property type="entry name" value="Porphobil_deam"/>
    <property type="match status" value="1"/>
</dbReference>
<comment type="function">
    <text evidence="2">Tetrapolymerization of the monopyrrole PBG into the hydroxymethylbilane pre-uroporphyrinogen in several discrete steps.</text>
</comment>
<dbReference type="GO" id="GO:0005737">
    <property type="term" value="C:cytoplasm"/>
    <property type="evidence" value="ECO:0007669"/>
    <property type="project" value="UniProtKB-UniRule"/>
</dbReference>
<dbReference type="NCBIfam" id="TIGR00212">
    <property type="entry name" value="hemC"/>
    <property type="match status" value="1"/>
</dbReference>
<sequence>MLPAIKIGARPSRLAVAQVKEITDQLGGLESRLKLFATSGDCDMLTPIDRAEGSDFFTDLIEQALLKREIDLAVHSAKDLPDKLPDGLVIAVTTKSIETRDVLVSKGNLKLNEVPAGSRVGTSSRRRKEQLRELRPDIEPLDLRGNIDERLAKLDQDDFEAIILAGAALMRLDLKQRISEWLNFETADGQGSLALEVRANDQELIKWLREKFI</sequence>
<evidence type="ECO:0000256" key="2">
    <source>
        <dbReference type="ARBA" id="ARBA00002869"/>
    </source>
</evidence>
<comment type="cofactor">
    <cofactor evidence="1">
        <name>dipyrromethane</name>
        <dbReference type="ChEBI" id="CHEBI:60342"/>
    </cofactor>
</comment>
<evidence type="ECO:0000313" key="11">
    <source>
        <dbReference type="EMBL" id="PIS28461.1"/>
    </source>
</evidence>
<dbReference type="PRINTS" id="PR00151">
    <property type="entry name" value="PORPHBDMNASE"/>
</dbReference>
<dbReference type="InterPro" id="IPR000860">
    <property type="entry name" value="HemC"/>
</dbReference>
<evidence type="ECO:0000256" key="3">
    <source>
        <dbReference type="ARBA" id="ARBA00005638"/>
    </source>
</evidence>
<evidence type="ECO:0000256" key="7">
    <source>
        <dbReference type="ARBA" id="ARBA00023244"/>
    </source>
</evidence>
<evidence type="ECO:0000256" key="4">
    <source>
        <dbReference type="ARBA" id="ARBA00011245"/>
    </source>
</evidence>
<dbReference type="GO" id="GO:0006783">
    <property type="term" value="P:heme biosynthetic process"/>
    <property type="evidence" value="ECO:0007669"/>
    <property type="project" value="TreeGrafter"/>
</dbReference>
<reference evidence="11 12" key="1">
    <citation type="submission" date="2017-09" db="EMBL/GenBank/DDBJ databases">
        <title>Depth-based differentiation of microbial function through sediment-hosted aquifers and enrichment of novel symbionts in the deep terrestrial subsurface.</title>
        <authorList>
            <person name="Probst A.J."/>
            <person name="Ladd B."/>
            <person name="Jarett J.K."/>
            <person name="Geller-Mcgrath D.E."/>
            <person name="Sieber C.M."/>
            <person name="Emerson J.B."/>
            <person name="Anantharaman K."/>
            <person name="Thomas B.C."/>
            <person name="Malmstrom R."/>
            <person name="Stieglmeier M."/>
            <person name="Klingl A."/>
            <person name="Woyke T."/>
            <person name="Ryan C.M."/>
            <person name="Banfield J.F."/>
        </authorList>
    </citation>
    <scope>NUCLEOTIDE SEQUENCE [LARGE SCALE GENOMIC DNA]</scope>
    <source>
        <strain evidence="11">CG08_land_8_20_14_0_20_45_16</strain>
    </source>
</reference>
<comment type="subunit">
    <text evidence="4">Monomer.</text>
</comment>
<dbReference type="AlphaFoldDB" id="A0A2H0XUD4"/>
<protein>
    <recommendedName>
        <fullName evidence="5 9">Hydroxymethylbilane synthase</fullName>
        <ecNumber evidence="5 9">2.5.1.61</ecNumber>
    </recommendedName>
</protein>
<keyword evidence="6" id="KW-0808">Transferase</keyword>
<comment type="caution">
    <text evidence="11">The sequence shown here is derived from an EMBL/GenBank/DDBJ whole genome shotgun (WGS) entry which is preliminary data.</text>
</comment>
<dbReference type="GO" id="GO:0004418">
    <property type="term" value="F:hydroxymethylbilane synthase activity"/>
    <property type="evidence" value="ECO:0007669"/>
    <property type="project" value="UniProtKB-UniRule"/>
</dbReference>
<evidence type="ECO:0000256" key="5">
    <source>
        <dbReference type="ARBA" id="ARBA00012655"/>
    </source>
</evidence>
<proteinExistence type="inferred from homology"/>
<accession>A0A2H0XUD4</accession>
<name>A0A2H0XUD4_UNCSA</name>
<dbReference type="Gene3D" id="3.40.190.10">
    <property type="entry name" value="Periplasmic binding protein-like II"/>
    <property type="match status" value="2"/>
</dbReference>
<evidence type="ECO:0000313" key="12">
    <source>
        <dbReference type="Proteomes" id="UP000231343"/>
    </source>
</evidence>
<gene>
    <name evidence="11" type="primary">hemC</name>
    <name evidence="11" type="ORF">COT42_08010</name>
</gene>